<evidence type="ECO:0000313" key="7">
    <source>
        <dbReference type="EMBL" id="TFK27388.1"/>
    </source>
</evidence>
<dbReference type="Pfam" id="PF21938">
    <property type="entry name" value="CAP_N"/>
    <property type="match status" value="1"/>
</dbReference>
<dbReference type="GO" id="GO:0008179">
    <property type="term" value="F:adenylate cyclase binding"/>
    <property type="evidence" value="ECO:0007669"/>
    <property type="project" value="TreeGrafter"/>
</dbReference>
<feature type="compositionally biased region" description="Low complexity" evidence="5">
    <location>
        <begin position="330"/>
        <end position="351"/>
    </location>
</feature>
<dbReference type="Gene3D" id="2.160.20.70">
    <property type="match status" value="1"/>
</dbReference>
<dbReference type="GO" id="GO:0019933">
    <property type="term" value="P:cAMP-mediated signaling"/>
    <property type="evidence" value="ECO:0007669"/>
    <property type="project" value="TreeGrafter"/>
</dbReference>
<dbReference type="Pfam" id="PF08603">
    <property type="entry name" value="CAP_C"/>
    <property type="match status" value="1"/>
</dbReference>
<dbReference type="SMART" id="SM00673">
    <property type="entry name" value="CARP"/>
    <property type="match status" value="2"/>
</dbReference>
<organism evidence="7 8">
    <name type="scientific">Coprinopsis marcescibilis</name>
    <name type="common">Agaric fungus</name>
    <name type="synonym">Psathyrella marcescibilis</name>
    <dbReference type="NCBI Taxonomy" id="230819"/>
    <lineage>
        <taxon>Eukaryota</taxon>
        <taxon>Fungi</taxon>
        <taxon>Dikarya</taxon>
        <taxon>Basidiomycota</taxon>
        <taxon>Agaricomycotina</taxon>
        <taxon>Agaricomycetes</taxon>
        <taxon>Agaricomycetidae</taxon>
        <taxon>Agaricales</taxon>
        <taxon>Agaricineae</taxon>
        <taxon>Psathyrellaceae</taxon>
        <taxon>Coprinopsis</taxon>
    </lineage>
</organism>
<dbReference type="OrthoDB" id="77251at2759"/>
<dbReference type="InterPro" id="IPR036222">
    <property type="entry name" value="CAP_N_sf"/>
</dbReference>
<dbReference type="GO" id="GO:0007015">
    <property type="term" value="P:actin filament organization"/>
    <property type="evidence" value="ECO:0007669"/>
    <property type="project" value="TreeGrafter"/>
</dbReference>
<dbReference type="Gene3D" id="1.25.40.330">
    <property type="entry name" value="Adenylate cyclase-associated CAP, N-terminal domain"/>
    <property type="match status" value="1"/>
</dbReference>
<comment type="similarity">
    <text evidence="1 4">Belongs to the CAP family.</text>
</comment>
<dbReference type="GO" id="GO:0005737">
    <property type="term" value="C:cytoplasm"/>
    <property type="evidence" value="ECO:0007669"/>
    <property type="project" value="TreeGrafter"/>
</dbReference>
<dbReference type="Proteomes" id="UP000307440">
    <property type="component" value="Unassembled WGS sequence"/>
</dbReference>
<accession>A0A5C3L3Y6</accession>
<dbReference type="InterPro" id="IPR006599">
    <property type="entry name" value="CARP_motif"/>
</dbReference>
<feature type="region of interest" description="Disordered" evidence="5">
    <location>
        <begin position="45"/>
        <end position="73"/>
    </location>
</feature>
<protein>
    <recommendedName>
        <fullName evidence="3 4">Adenylyl cyclase-associated protein</fullName>
    </recommendedName>
</protein>
<dbReference type="InterPro" id="IPR001837">
    <property type="entry name" value="Adenylate_cyclase-assoc_CAP"/>
</dbReference>
<feature type="domain" description="C-CAP/cofactor C-like" evidence="6">
    <location>
        <begin position="353"/>
        <end position="492"/>
    </location>
</feature>
<dbReference type="SUPFAM" id="SSF69340">
    <property type="entry name" value="C-terminal domain of adenylylcyclase associated protein"/>
    <property type="match status" value="1"/>
</dbReference>
<dbReference type="Pfam" id="PF01213">
    <property type="entry name" value="CAP_N-CM"/>
    <property type="match status" value="1"/>
</dbReference>
<feature type="compositionally biased region" description="Pro residues" evidence="5">
    <location>
        <begin position="262"/>
        <end position="282"/>
    </location>
</feature>
<evidence type="ECO:0000313" key="8">
    <source>
        <dbReference type="Proteomes" id="UP000307440"/>
    </source>
</evidence>
<dbReference type="FunFam" id="1.25.40.330:FF:000001">
    <property type="entry name" value="Adenylyl cyclase-associated protein"/>
    <property type="match status" value="1"/>
</dbReference>
<feature type="compositionally biased region" description="Low complexity" evidence="5">
    <location>
        <begin position="53"/>
        <end position="64"/>
    </location>
</feature>
<proteinExistence type="inferred from homology"/>
<dbReference type="STRING" id="230819.A0A5C3L3Y6"/>
<evidence type="ECO:0000259" key="6">
    <source>
        <dbReference type="PROSITE" id="PS51329"/>
    </source>
</evidence>
<dbReference type="InterPro" id="IPR017901">
    <property type="entry name" value="C-CAP_CF_C-like"/>
</dbReference>
<dbReference type="PROSITE" id="PS51329">
    <property type="entry name" value="C_CAP_COFACTOR_C"/>
    <property type="match status" value="1"/>
</dbReference>
<dbReference type="PANTHER" id="PTHR10652">
    <property type="entry name" value="ADENYLYL CYCLASE-ASSOCIATED PROTEIN"/>
    <property type="match status" value="1"/>
</dbReference>
<dbReference type="AlphaFoldDB" id="A0A5C3L3Y6"/>
<name>A0A5C3L3Y6_COPMA</name>
<evidence type="ECO:0000256" key="5">
    <source>
        <dbReference type="SAM" id="MobiDB-lite"/>
    </source>
</evidence>
<dbReference type="InterPro" id="IPR053950">
    <property type="entry name" value="CAP_N"/>
</dbReference>
<evidence type="ECO:0000256" key="3">
    <source>
        <dbReference type="ARBA" id="ARBA00072052"/>
    </source>
</evidence>
<dbReference type="EMBL" id="ML210165">
    <property type="protein sequence ID" value="TFK27388.1"/>
    <property type="molecule type" value="Genomic_DNA"/>
</dbReference>
<dbReference type="SUPFAM" id="SSF101278">
    <property type="entry name" value="N-terminal domain of adenylylcyclase associated protein, CAP"/>
    <property type="match status" value="1"/>
</dbReference>
<gene>
    <name evidence="7" type="ORF">FA15DRAFT_666467</name>
</gene>
<dbReference type="InterPro" id="IPR016098">
    <property type="entry name" value="CAP/MinC_C"/>
</dbReference>
<feature type="region of interest" description="Disordered" evidence="5">
    <location>
        <begin position="310"/>
        <end position="351"/>
    </location>
</feature>
<dbReference type="InterPro" id="IPR013912">
    <property type="entry name" value="Adenylate_cyclase-assoc_CAP_C"/>
</dbReference>
<reference evidence="7 8" key="1">
    <citation type="journal article" date="2019" name="Nat. Ecol. Evol.">
        <title>Megaphylogeny resolves global patterns of mushroom evolution.</title>
        <authorList>
            <person name="Varga T."/>
            <person name="Krizsan K."/>
            <person name="Foldi C."/>
            <person name="Dima B."/>
            <person name="Sanchez-Garcia M."/>
            <person name="Sanchez-Ramirez S."/>
            <person name="Szollosi G.J."/>
            <person name="Szarkandi J.G."/>
            <person name="Papp V."/>
            <person name="Albert L."/>
            <person name="Andreopoulos W."/>
            <person name="Angelini C."/>
            <person name="Antonin V."/>
            <person name="Barry K.W."/>
            <person name="Bougher N.L."/>
            <person name="Buchanan P."/>
            <person name="Buyck B."/>
            <person name="Bense V."/>
            <person name="Catcheside P."/>
            <person name="Chovatia M."/>
            <person name="Cooper J."/>
            <person name="Damon W."/>
            <person name="Desjardin D."/>
            <person name="Finy P."/>
            <person name="Geml J."/>
            <person name="Haridas S."/>
            <person name="Hughes K."/>
            <person name="Justo A."/>
            <person name="Karasinski D."/>
            <person name="Kautmanova I."/>
            <person name="Kiss B."/>
            <person name="Kocsube S."/>
            <person name="Kotiranta H."/>
            <person name="LaButti K.M."/>
            <person name="Lechner B.E."/>
            <person name="Liimatainen K."/>
            <person name="Lipzen A."/>
            <person name="Lukacs Z."/>
            <person name="Mihaltcheva S."/>
            <person name="Morgado L.N."/>
            <person name="Niskanen T."/>
            <person name="Noordeloos M.E."/>
            <person name="Ohm R.A."/>
            <person name="Ortiz-Santana B."/>
            <person name="Ovrebo C."/>
            <person name="Racz N."/>
            <person name="Riley R."/>
            <person name="Savchenko A."/>
            <person name="Shiryaev A."/>
            <person name="Soop K."/>
            <person name="Spirin V."/>
            <person name="Szebenyi C."/>
            <person name="Tomsovsky M."/>
            <person name="Tulloss R.E."/>
            <person name="Uehling J."/>
            <person name="Grigoriev I.V."/>
            <person name="Vagvolgyi C."/>
            <person name="Papp T."/>
            <person name="Martin F.M."/>
            <person name="Miettinen O."/>
            <person name="Hibbett D.S."/>
            <person name="Nagy L.G."/>
        </authorList>
    </citation>
    <scope>NUCLEOTIDE SEQUENCE [LARGE SCALE GENOMIC DNA]</scope>
    <source>
        <strain evidence="7 8">CBS 121175</strain>
    </source>
</reference>
<comment type="function">
    <text evidence="2">The N-terminal domain binds to adenylyl cyclase, thereby enabling adenylyl cyclase to be activated by upstream regulatory signals, such as Ras. The C-terminal domain is required for normal cellular morphology and growth control.</text>
</comment>
<dbReference type="PANTHER" id="PTHR10652:SF0">
    <property type="entry name" value="ADENYLYL CYCLASE-ASSOCIATED PROTEIN"/>
    <property type="match status" value="1"/>
</dbReference>
<evidence type="ECO:0000256" key="2">
    <source>
        <dbReference type="ARBA" id="ARBA00054756"/>
    </source>
</evidence>
<sequence>MATPASGLHSLATIIKRLEAATSRIEDIVGTQGNLAPTGNTLVLAPGAPTPTPAAGAVAGAPAPATSPPQVQVEPETPKSVLVFDEQVIDAKVKPFVKISKEFGAASVNELADLVEKQYDALRSFLLVAATCQKPKDPSLQKLLQELEDTIKTIPKAKESHRRDRDWFQHLTFVSEGAPAIGWVVSNTPVPYVSDMKESAEFYGNRVIKEYKDKGPKHAEWVRSFLGIFDAMKAYVKEYHTTGLVWNVKGIPYDRFKAPGADGPPAPPPPPPGPPPPPPPPKATTAPAGGAAAVFAELNKGEAITKSLRKVDKSEMTHKNPALRAGNVVPAAASPGKKPTKPSKPSALAGKKPAKLALEGSKWLIEFQENESALTLDNVEIYHSVNIFNCKNTTIIIKGKVNVITIHNSSKTAVLVDSVVSSISITSSPSFTLQITGSAPMIQVDSTDSGQIYLSKTSLNTEVTTAKCSSINVSLPVPGEEDGVFEESPIPEMLKTVVQNGKLVTTVVEHSG</sequence>
<feature type="region of interest" description="Disordered" evidence="5">
    <location>
        <begin position="257"/>
        <end position="288"/>
    </location>
</feature>
<dbReference type="InterPro" id="IPR013992">
    <property type="entry name" value="Adenylate_cyclase-assoc_CAP_N"/>
</dbReference>
<keyword evidence="8" id="KW-1185">Reference proteome</keyword>
<dbReference type="GO" id="GO:0003779">
    <property type="term" value="F:actin binding"/>
    <property type="evidence" value="ECO:0007669"/>
    <property type="project" value="InterPro"/>
</dbReference>
<evidence type="ECO:0000256" key="1">
    <source>
        <dbReference type="ARBA" id="ARBA00007659"/>
    </source>
</evidence>
<dbReference type="InterPro" id="IPR036223">
    <property type="entry name" value="CAP_C_sf"/>
</dbReference>
<evidence type="ECO:0000256" key="4">
    <source>
        <dbReference type="RuleBase" id="RU000647"/>
    </source>
</evidence>